<name>A0AAV1EQM1_XYRNO</name>
<evidence type="ECO:0000256" key="1">
    <source>
        <dbReference type="SAM" id="MobiDB-lite"/>
    </source>
</evidence>
<dbReference type="EMBL" id="OY660865">
    <property type="protein sequence ID" value="CAJ1050867.1"/>
    <property type="molecule type" value="Genomic_DNA"/>
</dbReference>
<keyword evidence="3" id="KW-1185">Reference proteome</keyword>
<sequence length="116" mass="12444">MRAPGGLEKNDKGGENPLIYQEATPPAPPRSSLLEILSPEEGSQYWSNLISSSLHRPGNDGGVKSDMIGGCSEWRRNQEQPGGAEGRSPRIEEDPPASLRCSDGIEDENTQEGQAA</sequence>
<accession>A0AAV1EQM1</accession>
<feature type="region of interest" description="Disordered" evidence="1">
    <location>
        <begin position="1"/>
        <end position="33"/>
    </location>
</feature>
<reference evidence="2" key="1">
    <citation type="submission" date="2023-08" db="EMBL/GenBank/DDBJ databases">
        <authorList>
            <person name="Alioto T."/>
            <person name="Alioto T."/>
            <person name="Gomez Garrido J."/>
        </authorList>
    </citation>
    <scope>NUCLEOTIDE SEQUENCE</scope>
</reference>
<evidence type="ECO:0000313" key="2">
    <source>
        <dbReference type="EMBL" id="CAJ1050867.1"/>
    </source>
</evidence>
<feature type="region of interest" description="Disordered" evidence="1">
    <location>
        <begin position="51"/>
        <end position="116"/>
    </location>
</feature>
<organism evidence="2 3">
    <name type="scientific">Xyrichtys novacula</name>
    <name type="common">Pearly razorfish</name>
    <name type="synonym">Hemipteronotus novacula</name>
    <dbReference type="NCBI Taxonomy" id="13765"/>
    <lineage>
        <taxon>Eukaryota</taxon>
        <taxon>Metazoa</taxon>
        <taxon>Chordata</taxon>
        <taxon>Craniata</taxon>
        <taxon>Vertebrata</taxon>
        <taxon>Euteleostomi</taxon>
        <taxon>Actinopterygii</taxon>
        <taxon>Neopterygii</taxon>
        <taxon>Teleostei</taxon>
        <taxon>Neoteleostei</taxon>
        <taxon>Acanthomorphata</taxon>
        <taxon>Eupercaria</taxon>
        <taxon>Labriformes</taxon>
        <taxon>Labridae</taxon>
        <taxon>Xyrichtys</taxon>
    </lineage>
</organism>
<dbReference type="Proteomes" id="UP001178508">
    <property type="component" value="Chromosome 2"/>
</dbReference>
<feature type="non-terminal residue" evidence="2">
    <location>
        <position position="1"/>
    </location>
</feature>
<dbReference type="AlphaFoldDB" id="A0AAV1EQM1"/>
<proteinExistence type="predicted"/>
<evidence type="ECO:0000313" key="3">
    <source>
        <dbReference type="Proteomes" id="UP001178508"/>
    </source>
</evidence>
<gene>
    <name evidence="2" type="ORF">XNOV1_A031826</name>
</gene>
<protein>
    <submittedName>
        <fullName evidence="2">Uncharacterized protein</fullName>
    </submittedName>
</protein>